<dbReference type="AlphaFoldDB" id="A0A1G2DM02"/>
<gene>
    <name evidence="2" type="ORF">A2942_02885</name>
</gene>
<dbReference type="STRING" id="1798665.A2942_02885"/>
<comment type="caution">
    <text evidence="2">The sequence shown here is derived from an EMBL/GenBank/DDBJ whole genome shotgun (WGS) entry which is preliminary data.</text>
</comment>
<evidence type="ECO:0000313" key="3">
    <source>
        <dbReference type="Proteomes" id="UP000178534"/>
    </source>
</evidence>
<name>A0A1G2DM02_9BACT</name>
<evidence type="ECO:0000256" key="1">
    <source>
        <dbReference type="SAM" id="SignalP"/>
    </source>
</evidence>
<reference evidence="2 3" key="1">
    <citation type="journal article" date="2016" name="Nat. Commun.">
        <title>Thousands of microbial genomes shed light on interconnected biogeochemical processes in an aquifer system.</title>
        <authorList>
            <person name="Anantharaman K."/>
            <person name="Brown C.T."/>
            <person name="Hug L.A."/>
            <person name="Sharon I."/>
            <person name="Castelle C.J."/>
            <person name="Probst A.J."/>
            <person name="Thomas B.C."/>
            <person name="Singh A."/>
            <person name="Wilkins M.J."/>
            <person name="Karaoz U."/>
            <person name="Brodie E.L."/>
            <person name="Williams K.H."/>
            <person name="Hubbard S.S."/>
            <person name="Banfield J.F."/>
        </authorList>
    </citation>
    <scope>NUCLEOTIDE SEQUENCE [LARGE SCALE GENOMIC DNA]</scope>
</reference>
<sequence>MKMFFQRIPMIGFIIAVGALFFGTAAFAASPNVDLKKLCAELSKDVCNEVSAVPNQPHFLRGFKREADDWERSLAWRRYLSNNDLLMGSSQGKARIDRSKSGYEQPSGDTAILTKWKSVAGPVDVLYTHHHVNAQGFFMFWSSATGEANMARFSPLYAKYETLYRTNKFNLAQWNHLQTILGWTEFTAIRNFTEAMMNEGLDKAVRLQKGLPDRVIALRAERFADPKYRERLGLPDPNVPGVTVGDVIRVPWTNPENFVKPGKMLILITPSEFTGGFTNAYNVPNSESAVMLSINGLALQYLGGFTLAAHEFTHANPYLQGMPFSSYFDVEMWADMTVNMDDGFLSMLGHPYLSVIREIVQAKFGYNFSAVRKRISPVAFAVTDVREDEFRKNAKIVREIEAYLEDRILNPENGVLVQFYIDPNFWTTVNTKYCDSAAAVRIMIGLQFASAGIYDPEKGDDPVAQTQQWLAQQEQAGKIAALAKKAMAKTGKKTEVGEKFANDKANAGLDMDFCPADSRFFSGNAAEQKEFRDTVEALVGRAKSGDLVARTILRNMFPNIGPLQYLH</sequence>
<protein>
    <submittedName>
        <fullName evidence="2">Uncharacterized protein</fullName>
    </submittedName>
</protein>
<organism evidence="2 3">
    <name type="scientific">Candidatus Lloydbacteria bacterium RIFCSPLOWO2_01_FULL_50_20</name>
    <dbReference type="NCBI Taxonomy" id="1798665"/>
    <lineage>
        <taxon>Bacteria</taxon>
        <taxon>Candidatus Lloydiibacteriota</taxon>
    </lineage>
</organism>
<evidence type="ECO:0000313" key="2">
    <source>
        <dbReference type="EMBL" id="OGZ13858.1"/>
    </source>
</evidence>
<feature type="signal peptide" evidence="1">
    <location>
        <begin position="1"/>
        <end position="28"/>
    </location>
</feature>
<proteinExistence type="predicted"/>
<keyword evidence="1" id="KW-0732">Signal</keyword>
<dbReference type="Proteomes" id="UP000178534">
    <property type="component" value="Unassembled WGS sequence"/>
</dbReference>
<dbReference type="EMBL" id="MHLP01000002">
    <property type="protein sequence ID" value="OGZ13858.1"/>
    <property type="molecule type" value="Genomic_DNA"/>
</dbReference>
<accession>A0A1G2DM02</accession>
<feature type="chain" id="PRO_5009582607" evidence="1">
    <location>
        <begin position="29"/>
        <end position="567"/>
    </location>
</feature>